<dbReference type="PROSITE" id="PS51257">
    <property type="entry name" value="PROKAR_LIPOPROTEIN"/>
    <property type="match status" value="1"/>
</dbReference>
<sequence>MKKVGMMLFVLCLLAASCSRDEKVYESVWSKAYPWMGKIMTDAENGKYKDLSGRDARVSIELFTCEGQFYIGLNYGRSGGVMYEDVRSLNGEVAMNLEGQYKRVGMIYPIEEIRPDVLRR</sequence>
<dbReference type="Proteomes" id="UP000279860">
    <property type="component" value="Unassembled WGS sequence"/>
</dbReference>
<accession>A0A3P1YPB1</accession>
<dbReference type="AlphaFoldDB" id="A0A3P1YPB1"/>
<evidence type="ECO:0000313" key="2">
    <source>
        <dbReference type="Proteomes" id="UP000279860"/>
    </source>
</evidence>
<name>A0A3P1YPB1_TANFO</name>
<gene>
    <name evidence="1" type="ORF">EII41_10860</name>
</gene>
<dbReference type="RefSeq" id="WP_124790597.1">
    <property type="nucleotide sequence ID" value="NZ_RQYN01000048.1"/>
</dbReference>
<comment type="caution">
    <text evidence="1">The sequence shown here is derived from an EMBL/GenBank/DDBJ whole genome shotgun (WGS) entry which is preliminary data.</text>
</comment>
<evidence type="ECO:0000313" key="1">
    <source>
        <dbReference type="EMBL" id="RRD72545.1"/>
    </source>
</evidence>
<protein>
    <submittedName>
        <fullName evidence="1">Uncharacterized protein</fullName>
    </submittedName>
</protein>
<dbReference type="EMBL" id="RQYN01000048">
    <property type="protein sequence ID" value="RRD72545.1"/>
    <property type="molecule type" value="Genomic_DNA"/>
</dbReference>
<proteinExistence type="predicted"/>
<organism evidence="1 2">
    <name type="scientific">Tannerella forsythia</name>
    <name type="common">Bacteroides forsythus</name>
    <dbReference type="NCBI Taxonomy" id="28112"/>
    <lineage>
        <taxon>Bacteria</taxon>
        <taxon>Pseudomonadati</taxon>
        <taxon>Bacteroidota</taxon>
        <taxon>Bacteroidia</taxon>
        <taxon>Bacteroidales</taxon>
        <taxon>Tannerellaceae</taxon>
        <taxon>Tannerella</taxon>
    </lineage>
</organism>
<reference evidence="1 2" key="1">
    <citation type="submission" date="2018-11" db="EMBL/GenBank/DDBJ databases">
        <title>Genomes From Bacteria Associated with the Canine Oral Cavity: a Test Case for Automated Genome-Based Taxonomic Assignment.</title>
        <authorList>
            <person name="Coil D.A."/>
            <person name="Jospin G."/>
            <person name="Darling A.E."/>
            <person name="Wallis C."/>
            <person name="Davis I.J."/>
            <person name="Harris S."/>
            <person name="Eisen J.A."/>
            <person name="Holcombe L.J."/>
            <person name="O'Flynn C."/>
        </authorList>
    </citation>
    <scope>NUCLEOTIDE SEQUENCE [LARGE SCALE GENOMIC DNA]</scope>
    <source>
        <strain evidence="1 2">OH1426_COT-023</strain>
    </source>
</reference>